<dbReference type="Pfam" id="PF00465">
    <property type="entry name" value="Fe-ADH"/>
    <property type="match status" value="1"/>
</dbReference>
<dbReference type="GO" id="GO:0004022">
    <property type="term" value="F:alcohol dehydrogenase (NAD+) activity"/>
    <property type="evidence" value="ECO:0007669"/>
    <property type="project" value="TreeGrafter"/>
</dbReference>
<sequence>MMFTVKQPNTILFGKYSSRDFAFPENCLIITSKGAKNRGWLNYLKIKNYHVFDSVESNPSIKTAEEIISDFKNLTFSYVVGLGGGSSLDIAKFVACKIKTRKILIPTTFGSGSEVTRISVLKVNGKKQSFHDDRLIADIAIVDPYFIEGTTMKVIKNSAIDSCAQCSEAYNSKLSNPYTKFLCNTAFDILEHAILNDKFEKLALGSLICGLGFGNSSTTLGHALSYVYSNEGIAHGHALAYTTTVAHKFNNSPFYERFLKIVKKLNFPNIKLKQNLEKAALIILEDQKHLNNNPKRVTKNDIIELLNLINSQNAL</sequence>
<feature type="domain" description="Alcohol dehydrogenase iron-type/glycerol dehydrogenase GldA" evidence="2">
    <location>
        <begin position="25"/>
        <end position="144"/>
    </location>
</feature>
<name>A0A075HUL7_9ARCH</name>
<dbReference type="AlphaFoldDB" id="A0A075HUL7"/>
<dbReference type="Gene3D" id="3.40.50.1970">
    <property type="match status" value="1"/>
</dbReference>
<accession>A0A075HUL7</accession>
<organism evidence="4">
    <name type="scientific">uncultured marine thaumarchaeote KM3_82_A11</name>
    <dbReference type="NCBI Taxonomy" id="1456301"/>
    <lineage>
        <taxon>Archaea</taxon>
        <taxon>Nitrososphaerota</taxon>
        <taxon>environmental samples</taxon>
    </lineage>
</organism>
<evidence type="ECO:0000259" key="2">
    <source>
        <dbReference type="Pfam" id="PF00465"/>
    </source>
</evidence>
<dbReference type="PANTHER" id="PTHR11496">
    <property type="entry name" value="ALCOHOL DEHYDROGENASE"/>
    <property type="match status" value="1"/>
</dbReference>
<dbReference type="EMBL" id="KF901102">
    <property type="protein sequence ID" value="AIF18112.1"/>
    <property type="molecule type" value="Genomic_DNA"/>
</dbReference>
<dbReference type="InterPro" id="IPR001670">
    <property type="entry name" value="ADH_Fe/GldA"/>
</dbReference>
<dbReference type="InterPro" id="IPR056798">
    <property type="entry name" value="ADH_Fe_C"/>
</dbReference>
<protein>
    <submittedName>
        <fullName evidence="4">Iron-containing alcohol dehydrogenase</fullName>
    </submittedName>
</protein>
<dbReference type="Gene3D" id="1.20.1090.10">
    <property type="entry name" value="Dehydroquinate synthase-like - alpha domain"/>
    <property type="match status" value="1"/>
</dbReference>
<dbReference type="SUPFAM" id="SSF56796">
    <property type="entry name" value="Dehydroquinate synthase-like"/>
    <property type="match status" value="1"/>
</dbReference>
<dbReference type="PANTHER" id="PTHR11496:SF83">
    <property type="entry name" value="HYDROXYACID-OXOACID TRANSHYDROGENASE, MITOCHONDRIAL"/>
    <property type="match status" value="1"/>
</dbReference>
<evidence type="ECO:0000313" key="4">
    <source>
        <dbReference type="EMBL" id="AIF18112.1"/>
    </source>
</evidence>
<dbReference type="Pfam" id="PF25137">
    <property type="entry name" value="ADH_Fe_C"/>
    <property type="match status" value="1"/>
</dbReference>
<dbReference type="InterPro" id="IPR039697">
    <property type="entry name" value="Alcohol_dehydrogenase_Fe"/>
</dbReference>
<reference evidence="4" key="1">
    <citation type="journal article" date="2014" name="Genome Biol. Evol.">
        <title>Pangenome evidence for extensive interdomain horizontal transfer affecting lineage core and shell genes in uncultured planktonic thaumarchaeota and euryarchaeota.</title>
        <authorList>
            <person name="Deschamps P."/>
            <person name="Zivanovic Y."/>
            <person name="Moreira D."/>
            <person name="Rodriguez-Valera F."/>
            <person name="Lopez-Garcia P."/>
        </authorList>
    </citation>
    <scope>NUCLEOTIDE SEQUENCE</scope>
</reference>
<feature type="domain" description="Fe-containing alcohol dehydrogenase-like C-terminal" evidence="3">
    <location>
        <begin position="158"/>
        <end position="273"/>
    </location>
</feature>
<proteinExistence type="predicted"/>
<dbReference type="GO" id="GO:0046872">
    <property type="term" value="F:metal ion binding"/>
    <property type="evidence" value="ECO:0007669"/>
    <property type="project" value="InterPro"/>
</dbReference>
<evidence type="ECO:0000259" key="3">
    <source>
        <dbReference type="Pfam" id="PF25137"/>
    </source>
</evidence>
<keyword evidence="1" id="KW-0560">Oxidoreductase</keyword>
<evidence type="ECO:0000256" key="1">
    <source>
        <dbReference type="ARBA" id="ARBA00023002"/>
    </source>
</evidence>